<dbReference type="PROSITE" id="PS00759">
    <property type="entry name" value="ARGE_DAPE_CPG2_2"/>
    <property type="match status" value="1"/>
</dbReference>
<dbReference type="Proteomes" id="UP001481413">
    <property type="component" value="Unassembled WGS sequence"/>
</dbReference>
<keyword evidence="6" id="KW-0479">Metal-binding</keyword>
<evidence type="ECO:0000313" key="11">
    <source>
        <dbReference type="EMBL" id="GAA6145015.1"/>
    </source>
</evidence>
<dbReference type="SUPFAM" id="SSF55031">
    <property type="entry name" value="Bacterial exopeptidase dimerisation domain"/>
    <property type="match status" value="1"/>
</dbReference>
<keyword evidence="9" id="KW-0170">Cobalt</keyword>
<dbReference type="CDD" id="cd03894">
    <property type="entry name" value="M20_ArgE"/>
    <property type="match status" value="1"/>
</dbReference>
<keyword evidence="12" id="KW-1185">Reference proteome</keyword>
<dbReference type="InterPro" id="IPR001261">
    <property type="entry name" value="ArgE/DapE_CS"/>
</dbReference>
<dbReference type="InterPro" id="IPR011650">
    <property type="entry name" value="Peptidase_M20_dimer"/>
</dbReference>
<evidence type="ECO:0000259" key="10">
    <source>
        <dbReference type="Pfam" id="PF07687"/>
    </source>
</evidence>
<evidence type="ECO:0000313" key="12">
    <source>
        <dbReference type="Proteomes" id="UP001481413"/>
    </source>
</evidence>
<reference evidence="11 12" key="1">
    <citation type="submission" date="2024-04" db="EMBL/GenBank/DDBJ databases">
        <title>Draft genome sequence of Thalassolituus maritimus NBRC 116585.</title>
        <authorList>
            <person name="Miyakawa T."/>
            <person name="Kusuya Y."/>
            <person name="Miura T."/>
        </authorList>
    </citation>
    <scope>NUCLEOTIDE SEQUENCE [LARGE SCALE GENOMIC DNA]</scope>
    <source>
        <strain evidence="11 12">5NW40-0001</strain>
    </source>
</reference>
<comment type="caution">
    <text evidence="11">The sequence shown here is derived from an EMBL/GenBank/DDBJ whole genome shotgun (WGS) entry which is preliminary data.</text>
</comment>
<evidence type="ECO:0000256" key="7">
    <source>
        <dbReference type="ARBA" id="ARBA00022801"/>
    </source>
</evidence>
<keyword evidence="8" id="KW-0862">Zinc</keyword>
<dbReference type="Pfam" id="PF07687">
    <property type="entry name" value="M20_dimer"/>
    <property type="match status" value="1"/>
</dbReference>
<accession>A0ABP9ZY07</accession>
<dbReference type="NCBIfam" id="TIGR01892">
    <property type="entry name" value="AcOrn-deacetyl"/>
    <property type="match status" value="1"/>
</dbReference>
<evidence type="ECO:0000256" key="3">
    <source>
        <dbReference type="ARBA" id="ARBA00022490"/>
    </source>
</evidence>
<dbReference type="Gene3D" id="3.40.630.10">
    <property type="entry name" value="Zn peptidases"/>
    <property type="match status" value="1"/>
</dbReference>
<evidence type="ECO:0000256" key="4">
    <source>
        <dbReference type="ARBA" id="ARBA00022571"/>
    </source>
</evidence>
<keyword evidence="7" id="KW-0378">Hydrolase</keyword>
<dbReference type="InterPro" id="IPR050072">
    <property type="entry name" value="Peptidase_M20A"/>
</dbReference>
<keyword evidence="3" id="KW-0963">Cytoplasm</keyword>
<feature type="domain" description="Peptidase M20 dimerisation" evidence="10">
    <location>
        <begin position="181"/>
        <end position="290"/>
    </location>
</feature>
<dbReference type="EMBL" id="BAABWH010000002">
    <property type="protein sequence ID" value="GAA6145015.1"/>
    <property type="molecule type" value="Genomic_DNA"/>
</dbReference>
<protein>
    <submittedName>
        <fullName evidence="11">Acetylornithine deacetylase</fullName>
    </submittedName>
</protein>
<evidence type="ECO:0000256" key="6">
    <source>
        <dbReference type="ARBA" id="ARBA00022723"/>
    </source>
</evidence>
<gene>
    <name evidence="11" type="primary">argE</name>
    <name evidence="11" type="ORF">NBRC116585_11320</name>
</gene>
<evidence type="ECO:0000256" key="2">
    <source>
        <dbReference type="ARBA" id="ARBA00005691"/>
    </source>
</evidence>
<sequence length="391" mass="42584">MPNSTAISPLTLKRMTALIAENSISSVLPEYDQSNEGVINLLASWCNDLGFDVSIMPIDDQPGKFNLLATYGQGSGGLVLSGHTDTVPCNPEKWTSDPFTLTERDGKLYGLGTCDMKGFFALALEAIEQVKHQTFHQPLMILATADEECSMSGARALSKQTGPNGRYAVVGEPSSLRPVRMHKGIIMDSIRVTGRSGHSSNPALGINAMDAVHDVMGELKALRLDLAERYQDAHFAVQTPTLNLGCIHGGDNPNRICGSCELAYDLRALPGMSNDDLREEIRRRMNPIAAQNQVELSFEQLFSGVEPFAESEHSELIKEAERLTGATSVAVNYATEAPFLQSLGMETVVLGPGNIDQAHQIDEYLALDQIEPCVNIVRNLIERFCLTPAHD</sequence>
<dbReference type="Gene3D" id="3.30.70.360">
    <property type="match status" value="1"/>
</dbReference>
<organism evidence="11 12">
    <name type="scientific">Thalassolituus maritimus</name>
    <dbReference type="NCBI Taxonomy" id="484498"/>
    <lineage>
        <taxon>Bacteria</taxon>
        <taxon>Pseudomonadati</taxon>
        <taxon>Pseudomonadota</taxon>
        <taxon>Gammaproteobacteria</taxon>
        <taxon>Oceanospirillales</taxon>
        <taxon>Oceanospirillaceae</taxon>
        <taxon>Thalassolituus</taxon>
    </lineage>
</organism>
<dbReference type="InterPro" id="IPR036264">
    <property type="entry name" value="Bact_exopeptidase_dim_dom"/>
</dbReference>
<dbReference type="NCBIfam" id="NF003474">
    <property type="entry name" value="PRK05111.1"/>
    <property type="match status" value="1"/>
</dbReference>
<keyword evidence="4" id="KW-0055">Arginine biosynthesis</keyword>
<keyword evidence="5" id="KW-0028">Amino-acid biosynthesis</keyword>
<evidence type="ECO:0000256" key="5">
    <source>
        <dbReference type="ARBA" id="ARBA00022605"/>
    </source>
</evidence>
<dbReference type="PANTHER" id="PTHR43808">
    <property type="entry name" value="ACETYLORNITHINE DEACETYLASE"/>
    <property type="match status" value="1"/>
</dbReference>
<proteinExistence type="inferred from homology"/>
<evidence type="ECO:0000256" key="8">
    <source>
        <dbReference type="ARBA" id="ARBA00022833"/>
    </source>
</evidence>
<comment type="similarity">
    <text evidence="2">Belongs to the peptidase M20A family. ArgE subfamily.</text>
</comment>
<name>A0ABP9ZY07_9GAMM</name>
<evidence type="ECO:0000256" key="9">
    <source>
        <dbReference type="ARBA" id="ARBA00023285"/>
    </source>
</evidence>
<dbReference type="SUPFAM" id="SSF53187">
    <property type="entry name" value="Zn-dependent exopeptidases"/>
    <property type="match status" value="1"/>
</dbReference>
<dbReference type="InterPro" id="IPR010169">
    <property type="entry name" value="AcOrn-deacetyl"/>
</dbReference>
<dbReference type="PANTHER" id="PTHR43808:SF1">
    <property type="entry name" value="ACETYLORNITHINE DEACETYLASE"/>
    <property type="match status" value="1"/>
</dbReference>
<dbReference type="RefSeq" id="WP_353293953.1">
    <property type="nucleotide sequence ID" value="NZ_BAABWH010000002.1"/>
</dbReference>
<dbReference type="InterPro" id="IPR002933">
    <property type="entry name" value="Peptidase_M20"/>
</dbReference>
<dbReference type="Pfam" id="PF01546">
    <property type="entry name" value="Peptidase_M20"/>
    <property type="match status" value="1"/>
</dbReference>
<comment type="cofactor">
    <cofactor evidence="1">
        <name>Zn(2+)</name>
        <dbReference type="ChEBI" id="CHEBI:29105"/>
    </cofactor>
</comment>
<evidence type="ECO:0000256" key="1">
    <source>
        <dbReference type="ARBA" id="ARBA00001947"/>
    </source>
</evidence>